<dbReference type="Pfam" id="PF02913">
    <property type="entry name" value="FAD-oxidase_C"/>
    <property type="match status" value="1"/>
</dbReference>
<dbReference type="Gene3D" id="3.30.43.10">
    <property type="entry name" value="Uridine Diphospho-n-acetylenolpyruvylglucosamine Reductase, domain 2"/>
    <property type="match status" value="1"/>
</dbReference>
<evidence type="ECO:0000256" key="2">
    <source>
        <dbReference type="ARBA" id="ARBA00008000"/>
    </source>
</evidence>
<dbReference type="Gene3D" id="3.30.70.2190">
    <property type="match status" value="1"/>
</dbReference>
<dbReference type="AlphaFoldDB" id="A0A7D9H519"/>
<dbReference type="InterPro" id="IPR004113">
    <property type="entry name" value="FAD-bd_oxidored_4_C"/>
</dbReference>
<evidence type="ECO:0000259" key="5">
    <source>
        <dbReference type="PROSITE" id="PS51387"/>
    </source>
</evidence>
<dbReference type="InterPro" id="IPR051264">
    <property type="entry name" value="FAD-oxidored/transferase_4"/>
</dbReference>
<dbReference type="InterPro" id="IPR016169">
    <property type="entry name" value="FAD-bd_PCMH_sub2"/>
</dbReference>
<dbReference type="GO" id="GO:0022904">
    <property type="term" value="P:respiratory electron transport chain"/>
    <property type="evidence" value="ECO:0007669"/>
    <property type="project" value="TreeGrafter"/>
</dbReference>
<name>A0A7D9H519_9GAMM</name>
<evidence type="ECO:0000256" key="1">
    <source>
        <dbReference type="ARBA" id="ARBA00001974"/>
    </source>
</evidence>
<dbReference type="SUPFAM" id="SSF56176">
    <property type="entry name" value="FAD-binding/transporter-associated domain-like"/>
    <property type="match status" value="1"/>
</dbReference>
<accession>A0A7D9H519</accession>
<feature type="domain" description="FAD-binding PCMH-type" evidence="5">
    <location>
        <begin position="33"/>
        <end position="214"/>
    </location>
</feature>
<dbReference type="InterPro" id="IPR016171">
    <property type="entry name" value="Vanillyl_alc_oxidase_C-sub2"/>
</dbReference>
<dbReference type="PROSITE" id="PS51387">
    <property type="entry name" value="FAD_PCMH"/>
    <property type="match status" value="1"/>
</dbReference>
<proteinExistence type="inferred from homology"/>
<keyword evidence="3" id="KW-0285">Flavoprotein</keyword>
<protein>
    <submittedName>
        <fullName evidence="6">Putative FAD-binding dehydrogenase</fullName>
    </submittedName>
</protein>
<evidence type="ECO:0000256" key="3">
    <source>
        <dbReference type="ARBA" id="ARBA00022630"/>
    </source>
</evidence>
<evidence type="ECO:0000313" key="6">
    <source>
        <dbReference type="EMBL" id="VUX56015.1"/>
    </source>
</evidence>
<gene>
    <name evidence="6" type="ORF">JTBM06_V1_220011</name>
</gene>
<dbReference type="InterPro" id="IPR016164">
    <property type="entry name" value="FAD-linked_Oxase-like_C"/>
</dbReference>
<dbReference type="InterPro" id="IPR006094">
    <property type="entry name" value="Oxid_FAD_bind_N"/>
</dbReference>
<keyword evidence="4" id="KW-0274">FAD</keyword>
<dbReference type="PANTHER" id="PTHR43716">
    <property type="entry name" value="D-2-HYDROXYGLUTARATE DEHYDROGENASE, MITOCHONDRIAL"/>
    <property type="match status" value="1"/>
</dbReference>
<comment type="similarity">
    <text evidence="2">Belongs to the FAD-binding oxidoreductase/transferase type 4 family.</text>
</comment>
<dbReference type="Gene3D" id="1.10.45.10">
    <property type="entry name" value="Vanillyl-alcohol Oxidase, Chain A, domain 4"/>
    <property type="match status" value="1"/>
</dbReference>
<dbReference type="Pfam" id="PF01565">
    <property type="entry name" value="FAD_binding_4"/>
    <property type="match status" value="1"/>
</dbReference>
<dbReference type="Gene3D" id="3.30.70.2740">
    <property type="match status" value="1"/>
</dbReference>
<dbReference type="InterPro" id="IPR036318">
    <property type="entry name" value="FAD-bd_PCMH-like_sf"/>
</dbReference>
<dbReference type="FunFam" id="1.10.45.10:FF:000001">
    <property type="entry name" value="D-lactate dehydrogenase mitochondrial"/>
    <property type="match status" value="1"/>
</dbReference>
<dbReference type="SUPFAM" id="SSF55103">
    <property type="entry name" value="FAD-linked oxidases, C-terminal domain"/>
    <property type="match status" value="1"/>
</dbReference>
<dbReference type="Gene3D" id="3.30.465.10">
    <property type="match status" value="1"/>
</dbReference>
<dbReference type="GO" id="GO:0003824">
    <property type="term" value="F:catalytic activity"/>
    <property type="evidence" value="ECO:0007669"/>
    <property type="project" value="InterPro"/>
</dbReference>
<sequence>MIVDQLKKIVGPCGWTSNASDLEPHLTEWRDIWRGKTLLMVSPESTEMVAEVVRACAKSGTAIVPQGGNTGLCGGAIPDQSGQQVLLSLSRMNRIRAISAQDYSLSAEAGCTLASIQAAAEDIDRLFPLSLAAEGSCQIGGNLSTNAGGINVLRYGTARAQALGLEVVLADGTVWDGLRSLRKDTAGYDLKQMFIGAEGTLGIITAACLRLYPAIRNPETVLVAVDSPDAAVALLAALRTELSDQLQAFELFPARAVRYVLRHIPSSRFPLDQDSPWFVLLETSRESTGEDFAAQFMSLYEETLISDAVMAKNRSEANALWRLRHSISEAQKREGASLKHDISIPVGDVGRFIHDAEAAVTREIPGIRVVAFGHVGDGNIHFNLSQPKDWSAADFLQQGPRLAALVYDVVESFGGSISAEHGIGQAKREQLVRYRGETETGLMKAVKAALDPKNIMNPGKVI</sequence>
<comment type="cofactor">
    <cofactor evidence="1">
        <name>FAD</name>
        <dbReference type="ChEBI" id="CHEBI:57692"/>
    </cofactor>
</comment>
<dbReference type="EMBL" id="LR633967">
    <property type="protein sequence ID" value="VUX56015.1"/>
    <property type="molecule type" value="Genomic_DNA"/>
</dbReference>
<evidence type="ECO:0000256" key="4">
    <source>
        <dbReference type="ARBA" id="ARBA00022827"/>
    </source>
</evidence>
<dbReference type="InterPro" id="IPR016166">
    <property type="entry name" value="FAD-bd_PCMH"/>
</dbReference>
<reference evidence="6" key="1">
    <citation type="submission" date="2019-07" db="EMBL/GenBank/DDBJ databases">
        <authorList>
            <person name="Weber M."/>
            <person name="Kostadinov I."/>
            <person name="Kostadinov D I."/>
        </authorList>
    </citation>
    <scope>NUCLEOTIDE SEQUENCE</scope>
    <source>
        <strain evidence="6">Gfbio:sag-sample-m06:053724c1-46a9-4a36-b237-ea2bf867836b</strain>
    </source>
</reference>
<dbReference type="PANTHER" id="PTHR43716:SF2">
    <property type="entry name" value="BLL6224 PROTEIN"/>
    <property type="match status" value="1"/>
</dbReference>
<organism evidence="6">
    <name type="scientific">uncultured Woeseiaceae bacterium</name>
    <dbReference type="NCBI Taxonomy" id="1983305"/>
    <lineage>
        <taxon>Bacteria</taxon>
        <taxon>Pseudomonadati</taxon>
        <taxon>Pseudomonadota</taxon>
        <taxon>Gammaproteobacteria</taxon>
        <taxon>Woeseiales</taxon>
        <taxon>Woeseiaceae</taxon>
        <taxon>environmental samples</taxon>
    </lineage>
</organism>
<dbReference type="InterPro" id="IPR016167">
    <property type="entry name" value="FAD-bd_PCMH_sub1"/>
</dbReference>
<dbReference type="GO" id="GO:0071949">
    <property type="term" value="F:FAD binding"/>
    <property type="evidence" value="ECO:0007669"/>
    <property type="project" value="InterPro"/>
</dbReference>